<keyword evidence="2" id="KW-1185">Reference proteome</keyword>
<gene>
    <name evidence="1" type="ORF">B8W66_06040</name>
</gene>
<dbReference type="EMBL" id="NCXP01000004">
    <property type="protein sequence ID" value="OSC42080.1"/>
    <property type="molecule type" value="Genomic_DNA"/>
</dbReference>
<evidence type="ECO:0000313" key="1">
    <source>
        <dbReference type="EMBL" id="OSC42080.1"/>
    </source>
</evidence>
<dbReference type="OrthoDB" id="4562780at2"/>
<proteinExistence type="predicted"/>
<accession>A0A1X2LXZ9</accession>
<sequence length="64" mass="7240">MTTMTMTFCVPQRVNRLTKGWAQAMLRVGRRMSDRLSAPLSLTAQQRADRYVARMPIAVIAASR</sequence>
<reference evidence="1 2" key="1">
    <citation type="submission" date="2017-04" db="EMBL/GenBank/DDBJ databases">
        <title>The new phylogeny of genus Mycobacterium.</title>
        <authorList>
            <person name="Tortoli E."/>
            <person name="Trovato A."/>
            <person name="Cirillo D.M."/>
        </authorList>
    </citation>
    <scope>NUCLEOTIDE SEQUENCE [LARGE SCALE GENOMIC DNA]</scope>
    <source>
        <strain evidence="1 2">TBL 1200985</strain>
    </source>
</reference>
<name>A0A1X2LXZ9_9MYCO</name>
<dbReference type="Proteomes" id="UP000193247">
    <property type="component" value="Unassembled WGS sequence"/>
</dbReference>
<protein>
    <submittedName>
        <fullName evidence="1">Uncharacterized protein</fullName>
    </submittedName>
</protein>
<organism evidence="1 2">
    <name type="scientific">Mycobacterium decipiens</name>
    <dbReference type="NCBI Taxonomy" id="1430326"/>
    <lineage>
        <taxon>Bacteria</taxon>
        <taxon>Bacillati</taxon>
        <taxon>Actinomycetota</taxon>
        <taxon>Actinomycetes</taxon>
        <taxon>Mycobacteriales</taxon>
        <taxon>Mycobacteriaceae</taxon>
        <taxon>Mycobacterium</taxon>
    </lineage>
</organism>
<dbReference type="RefSeq" id="WP_085324119.1">
    <property type="nucleotide sequence ID" value="NZ_NCXP01000004.1"/>
</dbReference>
<dbReference type="AlphaFoldDB" id="A0A1X2LXZ9"/>
<evidence type="ECO:0000313" key="2">
    <source>
        <dbReference type="Proteomes" id="UP000193247"/>
    </source>
</evidence>
<comment type="caution">
    <text evidence="1">The sequence shown here is derived from an EMBL/GenBank/DDBJ whole genome shotgun (WGS) entry which is preliminary data.</text>
</comment>